<protein>
    <submittedName>
        <fullName evidence="2">Uncharacterized protein</fullName>
    </submittedName>
</protein>
<dbReference type="Proteomes" id="UP000215902">
    <property type="component" value="Unassembled WGS sequence"/>
</dbReference>
<keyword evidence="3" id="KW-1185">Reference proteome</keyword>
<keyword evidence="1" id="KW-1133">Transmembrane helix</keyword>
<reference evidence="2 3" key="1">
    <citation type="submission" date="2017-06" db="EMBL/GenBank/DDBJ databases">
        <title>A platform for efficient transgenesis in Macrostomum lignano, a flatworm model organism for stem cell research.</title>
        <authorList>
            <person name="Berezikov E."/>
        </authorList>
    </citation>
    <scope>NUCLEOTIDE SEQUENCE [LARGE SCALE GENOMIC DNA]</scope>
    <source>
        <strain evidence="2">DV1</strain>
        <tissue evidence="2">Whole organism</tissue>
    </source>
</reference>
<feature type="transmembrane region" description="Helical" evidence="1">
    <location>
        <begin position="12"/>
        <end position="31"/>
    </location>
</feature>
<proteinExistence type="predicted"/>
<gene>
    <name evidence="2" type="ORF">BOX15_Mlig014236g2</name>
</gene>
<sequence length="89" mass="9000">RPAGMHASNAKLAAILVASILFVFVVLIMAGKTPVSVLNYHRNKQYLSALPGSSGQAGGSGGGGAIPPAASEMHAKKMASLKNGVVSNR</sequence>
<dbReference type="EMBL" id="NIVC01001057">
    <property type="protein sequence ID" value="PAA72856.1"/>
    <property type="molecule type" value="Genomic_DNA"/>
</dbReference>
<keyword evidence="1" id="KW-0812">Transmembrane</keyword>
<evidence type="ECO:0000313" key="2">
    <source>
        <dbReference type="EMBL" id="PAA72856.1"/>
    </source>
</evidence>
<feature type="non-terminal residue" evidence="2">
    <location>
        <position position="1"/>
    </location>
</feature>
<evidence type="ECO:0000256" key="1">
    <source>
        <dbReference type="SAM" id="Phobius"/>
    </source>
</evidence>
<accession>A0A267FGG6</accession>
<name>A0A267FGG6_9PLAT</name>
<organism evidence="2 3">
    <name type="scientific">Macrostomum lignano</name>
    <dbReference type="NCBI Taxonomy" id="282301"/>
    <lineage>
        <taxon>Eukaryota</taxon>
        <taxon>Metazoa</taxon>
        <taxon>Spiralia</taxon>
        <taxon>Lophotrochozoa</taxon>
        <taxon>Platyhelminthes</taxon>
        <taxon>Rhabditophora</taxon>
        <taxon>Macrostomorpha</taxon>
        <taxon>Macrostomida</taxon>
        <taxon>Macrostomidae</taxon>
        <taxon>Macrostomum</taxon>
    </lineage>
</organism>
<comment type="caution">
    <text evidence="2">The sequence shown here is derived from an EMBL/GenBank/DDBJ whole genome shotgun (WGS) entry which is preliminary data.</text>
</comment>
<dbReference type="AlphaFoldDB" id="A0A267FGG6"/>
<evidence type="ECO:0000313" key="3">
    <source>
        <dbReference type="Proteomes" id="UP000215902"/>
    </source>
</evidence>
<keyword evidence="1" id="KW-0472">Membrane</keyword>